<feature type="active site" description="Charge relay system" evidence="5">
    <location>
        <position position="403"/>
    </location>
</feature>
<keyword evidence="3 5" id="KW-0378">Hydrolase</keyword>
<comment type="similarity">
    <text evidence="1 5">Belongs to the peptidase S8 family.</text>
</comment>
<keyword evidence="4 5" id="KW-0720">Serine protease</keyword>
<evidence type="ECO:0000256" key="2">
    <source>
        <dbReference type="ARBA" id="ARBA00022670"/>
    </source>
</evidence>
<dbReference type="NCBIfam" id="TIGR04183">
    <property type="entry name" value="Por_Secre_tail"/>
    <property type="match status" value="1"/>
</dbReference>
<evidence type="ECO:0000256" key="5">
    <source>
        <dbReference type="PROSITE-ProRule" id="PRU01240"/>
    </source>
</evidence>
<dbReference type="Pfam" id="PF00082">
    <property type="entry name" value="Peptidase_S8"/>
    <property type="match status" value="1"/>
</dbReference>
<protein>
    <submittedName>
        <fullName evidence="8">T9SS type A sorting domain-containing protein</fullName>
    </submittedName>
</protein>
<dbReference type="InterPro" id="IPR026444">
    <property type="entry name" value="Secre_tail"/>
</dbReference>
<evidence type="ECO:0000259" key="7">
    <source>
        <dbReference type="Pfam" id="PF00082"/>
    </source>
</evidence>
<dbReference type="PANTHER" id="PTHR43806">
    <property type="entry name" value="PEPTIDASE S8"/>
    <property type="match status" value="1"/>
</dbReference>
<dbReference type="InterPro" id="IPR000209">
    <property type="entry name" value="Peptidase_S8/S53_dom"/>
</dbReference>
<dbReference type="PRINTS" id="PR00723">
    <property type="entry name" value="SUBTILISIN"/>
</dbReference>
<dbReference type="AlphaFoldDB" id="A0A4R5DVB8"/>
<dbReference type="Proteomes" id="UP000294850">
    <property type="component" value="Unassembled WGS sequence"/>
</dbReference>
<feature type="chain" id="PRO_5020563889" evidence="6">
    <location>
        <begin position="22"/>
        <end position="554"/>
    </location>
</feature>
<feature type="active site" description="Charge relay system" evidence="5">
    <location>
        <position position="221"/>
    </location>
</feature>
<gene>
    <name evidence="8" type="ORF">E0F88_08615</name>
</gene>
<reference evidence="8 9" key="1">
    <citation type="submission" date="2019-03" db="EMBL/GenBank/DDBJ databases">
        <title>Dyadobacter AR-3-6 sp. nov., isolated from arctic soil.</title>
        <authorList>
            <person name="Chaudhary D.K."/>
        </authorList>
    </citation>
    <scope>NUCLEOTIDE SEQUENCE [LARGE SCALE GENOMIC DNA]</scope>
    <source>
        <strain evidence="8 9">AR-3-6</strain>
    </source>
</reference>
<dbReference type="GO" id="GO:0006508">
    <property type="term" value="P:proteolysis"/>
    <property type="evidence" value="ECO:0007669"/>
    <property type="project" value="UniProtKB-KW"/>
</dbReference>
<dbReference type="InterPro" id="IPR023828">
    <property type="entry name" value="Peptidase_S8_Ser-AS"/>
</dbReference>
<dbReference type="PIRSF" id="PIRSF037903">
    <property type="entry name" value="Subtilisin_rel_GFO_2223"/>
    <property type="match status" value="1"/>
</dbReference>
<dbReference type="GO" id="GO:0004252">
    <property type="term" value="F:serine-type endopeptidase activity"/>
    <property type="evidence" value="ECO:0007669"/>
    <property type="project" value="UniProtKB-UniRule"/>
</dbReference>
<dbReference type="PROSITE" id="PS51892">
    <property type="entry name" value="SUBTILASE"/>
    <property type="match status" value="1"/>
</dbReference>
<dbReference type="InterPro" id="IPR050131">
    <property type="entry name" value="Peptidase_S8_subtilisin-like"/>
</dbReference>
<evidence type="ECO:0000256" key="1">
    <source>
        <dbReference type="ARBA" id="ARBA00011073"/>
    </source>
</evidence>
<evidence type="ECO:0000256" key="3">
    <source>
        <dbReference type="ARBA" id="ARBA00022801"/>
    </source>
</evidence>
<dbReference type="SUPFAM" id="SSF52743">
    <property type="entry name" value="Subtilisin-like"/>
    <property type="match status" value="1"/>
</dbReference>
<dbReference type="EMBL" id="SMFL01000003">
    <property type="protein sequence ID" value="TDE16300.1"/>
    <property type="molecule type" value="Genomic_DNA"/>
</dbReference>
<organism evidence="8 9">
    <name type="scientific">Dyadobacter psychrotolerans</name>
    <dbReference type="NCBI Taxonomy" id="2541721"/>
    <lineage>
        <taxon>Bacteria</taxon>
        <taxon>Pseudomonadati</taxon>
        <taxon>Bacteroidota</taxon>
        <taxon>Cytophagia</taxon>
        <taxon>Cytophagales</taxon>
        <taxon>Spirosomataceae</taxon>
        <taxon>Dyadobacter</taxon>
    </lineage>
</organism>
<evidence type="ECO:0000256" key="4">
    <source>
        <dbReference type="ARBA" id="ARBA00022825"/>
    </source>
</evidence>
<feature type="active site" description="Charge relay system" evidence="5">
    <location>
        <position position="181"/>
    </location>
</feature>
<keyword evidence="9" id="KW-1185">Reference proteome</keyword>
<dbReference type="Gene3D" id="3.40.50.200">
    <property type="entry name" value="Peptidase S8/S53 domain"/>
    <property type="match status" value="1"/>
</dbReference>
<name>A0A4R5DVB8_9BACT</name>
<dbReference type="InterPro" id="IPR036852">
    <property type="entry name" value="Peptidase_S8/S53_dom_sf"/>
</dbReference>
<dbReference type="InterPro" id="IPR017317">
    <property type="entry name" value="Pept_S8_subtilisin_bacteroid-2"/>
</dbReference>
<keyword evidence="6" id="KW-0732">Signal</keyword>
<dbReference type="RefSeq" id="WP_131957834.1">
    <property type="nucleotide sequence ID" value="NZ_SMFL01000003.1"/>
</dbReference>
<evidence type="ECO:0000313" key="8">
    <source>
        <dbReference type="EMBL" id="TDE16300.1"/>
    </source>
</evidence>
<dbReference type="PROSITE" id="PS00138">
    <property type="entry name" value="SUBTILASE_SER"/>
    <property type="match status" value="1"/>
</dbReference>
<proteinExistence type="inferred from homology"/>
<evidence type="ECO:0000313" key="9">
    <source>
        <dbReference type="Proteomes" id="UP000294850"/>
    </source>
</evidence>
<dbReference type="OrthoDB" id="9792152at2"/>
<feature type="domain" description="Peptidase S8/S53" evidence="7">
    <location>
        <begin position="172"/>
        <end position="449"/>
    </location>
</feature>
<feature type="signal peptide" evidence="6">
    <location>
        <begin position="1"/>
        <end position="21"/>
    </location>
</feature>
<dbReference type="PANTHER" id="PTHR43806:SF67">
    <property type="entry name" value="EGF-LIKE DOMAIN-CONTAINING PROTEIN"/>
    <property type="match status" value="1"/>
</dbReference>
<accession>A0A4R5DVB8</accession>
<comment type="caution">
    <text evidence="8">The sequence shown here is derived from an EMBL/GenBank/DDBJ whole genome shotgun (WGS) entry which is preliminary data.</text>
</comment>
<sequence>MIKKILFSLACTLLLNITLFAQSNPRYLILYKDKTGSPFSTDKPTDFLSQRSVARRAKQNIPVTVNDLPVNPAYVTAIKQTGASVIYSSRWFNGSLVEASATQLEQIKKLSFYKGIELNLPVANLTSPSSGVVRTEAVRNKFETAEDLDYGRMRDQLVLMGVDILHQRGMHGENMIIAVLDNGFSQGNNLAFLKPLFDEKRIIDTQDFIGREGNVYNDGSHGLNVLSTMAAYLPSTMIGAAFKATYALYRTESDAIESPYEEITWLIAAERADSLGADIINSSLGYNTFDGEFNTPAYNYTYEDMDGKTTIISRAARFASRKGMVVTNSAGNEGSNSWRYIVAPADVDSVLSVGATNYDRSYSPLSSTGPNAAGQQKPDVAAVGAGAVVGNVSGTVSTASGTSFSSPLMAGFCAVLWQAYPNLSAQQLISVVKKSGHLAAAPDNRLGYGVPSVTAADRIVAAEYGPLGTEKEFLSEIILSPNPTEKDLILTIPETLLGKLASVRITGANGNTLSGYVVRLEKQTSVNTTLLSTGLYVLNLKIGTLERSLKFIKR</sequence>
<dbReference type="InterPro" id="IPR015500">
    <property type="entry name" value="Peptidase_S8_subtilisin-rel"/>
</dbReference>
<evidence type="ECO:0000256" key="6">
    <source>
        <dbReference type="SAM" id="SignalP"/>
    </source>
</evidence>
<keyword evidence="2 5" id="KW-0645">Protease</keyword>